<keyword evidence="2 8" id="KW-0694">RNA-binding</keyword>
<dbReference type="InterPro" id="IPR036789">
    <property type="entry name" value="Ribosomal_uL6-like_a/b-dom_sf"/>
</dbReference>
<keyword evidence="4 7" id="KW-0687">Ribonucleoprotein</keyword>
<dbReference type="Gene3D" id="3.90.930.12">
    <property type="entry name" value="Ribosomal protein L6, alpha-beta domain"/>
    <property type="match status" value="2"/>
</dbReference>
<feature type="domain" description="Large ribosomal subunit protein uL6 alpha-beta" evidence="9">
    <location>
        <begin position="91"/>
        <end position="158"/>
    </location>
</feature>
<sequence length="183" mass="20392">MSRIGRREIVIPDKVNVYLQGKKIVVEGPLGKLEQEIHHLVDVEIENGIIRVKRKSDTKSARSLHGLYGALILNMVKGVSEGFKKVLVIYGIGYKAVMEGKRLNLSVGYSHPTFIDAPEGIDIKVEDGRKIVVSGADKQMVGEVAAKIRKLHPPEPYIRKPEPRKGIFYEDERVRLKVGKSGA</sequence>
<gene>
    <name evidence="10" type="ORF">B6D57_03310</name>
</gene>
<evidence type="ECO:0000256" key="7">
    <source>
        <dbReference type="RuleBase" id="RU003869"/>
    </source>
</evidence>
<dbReference type="InterPro" id="IPR020040">
    <property type="entry name" value="Ribosomal_uL6_a/b-dom"/>
</dbReference>
<dbReference type="InterPro" id="IPR019906">
    <property type="entry name" value="Ribosomal_uL6_bac-type"/>
</dbReference>
<dbReference type="PIRSF" id="PIRSF002162">
    <property type="entry name" value="Ribosomal_L6"/>
    <property type="match status" value="1"/>
</dbReference>
<evidence type="ECO:0000256" key="5">
    <source>
        <dbReference type="ARBA" id="ARBA00035454"/>
    </source>
</evidence>
<protein>
    <recommendedName>
        <fullName evidence="5 6">50S ribosomal protein L6</fullName>
    </recommendedName>
</protein>
<proteinExistence type="inferred from homology"/>
<dbReference type="PANTHER" id="PTHR11655">
    <property type="entry name" value="60S/50S RIBOSOMAL PROTEIN L6/L9"/>
    <property type="match status" value="1"/>
</dbReference>
<accession>A0A1W9S0U6</accession>
<reference evidence="11" key="1">
    <citation type="submission" date="2017-03" db="EMBL/GenBank/DDBJ databases">
        <title>Novel pathways for hydrocarbon cycling and metabolic interdependencies in hydrothermal sediment communities.</title>
        <authorList>
            <person name="Dombrowski N."/>
            <person name="Seitz K."/>
            <person name="Teske A."/>
            <person name="Baker B."/>
        </authorList>
    </citation>
    <scope>NUCLEOTIDE SEQUENCE [LARGE SCALE GENOMIC DNA]</scope>
</reference>
<dbReference type="InterPro" id="IPR000702">
    <property type="entry name" value="Ribosomal_uL6-like"/>
</dbReference>
<dbReference type="SUPFAM" id="SSF56053">
    <property type="entry name" value="Ribosomal protein L6"/>
    <property type="match status" value="2"/>
</dbReference>
<dbReference type="Proteomes" id="UP000192611">
    <property type="component" value="Unassembled WGS sequence"/>
</dbReference>
<dbReference type="FunFam" id="3.90.930.12:FF:000002">
    <property type="entry name" value="50S ribosomal protein L6"/>
    <property type="match status" value="1"/>
</dbReference>
<evidence type="ECO:0000256" key="3">
    <source>
        <dbReference type="ARBA" id="ARBA00022980"/>
    </source>
</evidence>
<dbReference type="EMBL" id="NATQ01000057">
    <property type="protein sequence ID" value="OQX90413.1"/>
    <property type="molecule type" value="Genomic_DNA"/>
</dbReference>
<dbReference type="GO" id="GO:0022625">
    <property type="term" value="C:cytosolic large ribosomal subunit"/>
    <property type="evidence" value="ECO:0007669"/>
    <property type="project" value="UniProtKB-UniRule"/>
</dbReference>
<comment type="similarity">
    <text evidence="7">Belongs to the universal ribosomal protein uL6 family.</text>
</comment>
<comment type="caution">
    <text evidence="10">The sequence shown here is derived from an EMBL/GenBank/DDBJ whole genome shotgun (WGS) entry which is preliminary data.</text>
</comment>
<dbReference type="PRINTS" id="PR00059">
    <property type="entry name" value="RIBOSOMALL6"/>
</dbReference>
<dbReference type="NCBIfam" id="TIGR03654">
    <property type="entry name" value="L6_bact"/>
    <property type="match status" value="1"/>
</dbReference>
<evidence type="ECO:0000313" key="10">
    <source>
        <dbReference type="EMBL" id="OQX90413.1"/>
    </source>
</evidence>
<dbReference type="Pfam" id="PF00347">
    <property type="entry name" value="Ribosomal_L6"/>
    <property type="match status" value="2"/>
</dbReference>
<dbReference type="GO" id="GO:0019843">
    <property type="term" value="F:rRNA binding"/>
    <property type="evidence" value="ECO:0007669"/>
    <property type="project" value="UniProtKB-UniRule"/>
</dbReference>
<evidence type="ECO:0000259" key="9">
    <source>
        <dbReference type="Pfam" id="PF00347"/>
    </source>
</evidence>
<dbReference type="GO" id="GO:0002181">
    <property type="term" value="P:cytoplasmic translation"/>
    <property type="evidence" value="ECO:0007669"/>
    <property type="project" value="TreeGrafter"/>
</dbReference>
<keyword evidence="3 7" id="KW-0689">Ribosomal protein</keyword>
<feature type="domain" description="Large ribosomal subunit protein uL6 alpha-beta" evidence="9">
    <location>
        <begin position="11"/>
        <end position="82"/>
    </location>
</feature>
<dbReference type="PANTHER" id="PTHR11655:SF14">
    <property type="entry name" value="LARGE RIBOSOMAL SUBUNIT PROTEIN UL6M"/>
    <property type="match status" value="1"/>
</dbReference>
<dbReference type="AlphaFoldDB" id="A0A1W9S0U6"/>
<name>A0A1W9S0U6_9BACT</name>
<evidence type="ECO:0000313" key="11">
    <source>
        <dbReference type="Proteomes" id="UP000192611"/>
    </source>
</evidence>
<organism evidence="10 11">
    <name type="scientific">Candidatus Coatesbacteria bacterium 4484_99</name>
    <dbReference type="NCBI Taxonomy" id="1970774"/>
    <lineage>
        <taxon>Bacteria</taxon>
        <taxon>Candidatus Coatesiibacteriota</taxon>
    </lineage>
</organism>
<evidence type="ECO:0000256" key="6">
    <source>
        <dbReference type="NCBIfam" id="TIGR03654"/>
    </source>
</evidence>
<evidence type="ECO:0000256" key="2">
    <source>
        <dbReference type="ARBA" id="ARBA00022884"/>
    </source>
</evidence>
<evidence type="ECO:0000256" key="4">
    <source>
        <dbReference type="ARBA" id="ARBA00023274"/>
    </source>
</evidence>
<evidence type="ECO:0000256" key="1">
    <source>
        <dbReference type="ARBA" id="ARBA00022730"/>
    </source>
</evidence>
<comment type="function">
    <text evidence="8">This protein binds to the 23S rRNA, and is important in its secondary structure. It is located near the subunit interface in the base of the L7/L12 stalk, and near the tRNA binding site of the peptidyltransferase center.</text>
</comment>
<keyword evidence="1 8" id="KW-0699">rRNA-binding</keyword>
<dbReference type="GO" id="GO:0003735">
    <property type="term" value="F:structural constituent of ribosome"/>
    <property type="evidence" value="ECO:0007669"/>
    <property type="project" value="UniProtKB-UniRule"/>
</dbReference>
<evidence type="ECO:0000256" key="8">
    <source>
        <dbReference type="RuleBase" id="RU003870"/>
    </source>
</evidence>